<name>A0A643BWC2_BALPH</name>
<sequence>FILFLPLLVLLVRAFGTDLVPFLFCEMAAAETPLFPMTDGKPKEGVKAKNNDHINLKVAGQDSSVAHRLRLSIRHLISVPTDQEDIRS</sequence>
<dbReference type="EMBL" id="SGJD01003939">
    <property type="protein sequence ID" value="KAB0392293.1"/>
    <property type="molecule type" value="Genomic_DNA"/>
</dbReference>
<proteinExistence type="predicted"/>
<dbReference type="Proteomes" id="UP000437017">
    <property type="component" value="Unassembled WGS sequence"/>
</dbReference>
<comment type="caution">
    <text evidence="1">The sequence shown here is derived from an EMBL/GenBank/DDBJ whole genome shotgun (WGS) entry which is preliminary data.</text>
</comment>
<evidence type="ECO:0000313" key="2">
    <source>
        <dbReference type="Proteomes" id="UP000437017"/>
    </source>
</evidence>
<evidence type="ECO:0000313" key="1">
    <source>
        <dbReference type="EMBL" id="KAB0392293.1"/>
    </source>
</evidence>
<organism evidence="1 2">
    <name type="scientific">Balaenoptera physalus</name>
    <name type="common">Fin whale</name>
    <name type="synonym">Balaena physalus</name>
    <dbReference type="NCBI Taxonomy" id="9770"/>
    <lineage>
        <taxon>Eukaryota</taxon>
        <taxon>Metazoa</taxon>
        <taxon>Chordata</taxon>
        <taxon>Craniata</taxon>
        <taxon>Vertebrata</taxon>
        <taxon>Euteleostomi</taxon>
        <taxon>Mammalia</taxon>
        <taxon>Eutheria</taxon>
        <taxon>Laurasiatheria</taxon>
        <taxon>Artiodactyla</taxon>
        <taxon>Whippomorpha</taxon>
        <taxon>Cetacea</taxon>
        <taxon>Mysticeti</taxon>
        <taxon>Balaenopteridae</taxon>
        <taxon>Balaenoptera</taxon>
    </lineage>
</organism>
<reference evidence="1 2" key="1">
    <citation type="journal article" date="2019" name="PLoS ONE">
        <title>Genomic analyses reveal an absence of contemporary introgressive admixture between fin whales and blue whales, despite known hybrids.</title>
        <authorList>
            <person name="Westbury M.V."/>
            <person name="Petersen B."/>
            <person name="Lorenzen E.D."/>
        </authorList>
    </citation>
    <scope>NUCLEOTIDE SEQUENCE [LARGE SCALE GENOMIC DNA]</scope>
    <source>
        <strain evidence="1">FinWhale-01</strain>
    </source>
</reference>
<protein>
    <submittedName>
        <fullName evidence="1">Uncharacterized protein</fullName>
    </submittedName>
</protein>
<keyword evidence="2" id="KW-1185">Reference proteome</keyword>
<gene>
    <name evidence="1" type="ORF">E2I00_009430</name>
</gene>
<feature type="non-terminal residue" evidence="1">
    <location>
        <position position="1"/>
    </location>
</feature>
<dbReference type="AlphaFoldDB" id="A0A643BWC2"/>
<accession>A0A643BWC2</accession>